<dbReference type="AlphaFoldDB" id="A0A2P2PRD4"/>
<accession>A0A2P2PRD4</accession>
<proteinExistence type="predicted"/>
<dbReference type="EMBL" id="GGEC01076759">
    <property type="protein sequence ID" value="MBX57243.1"/>
    <property type="molecule type" value="Transcribed_RNA"/>
</dbReference>
<name>A0A2P2PRD4_RHIMU</name>
<reference evidence="1" key="1">
    <citation type="submission" date="2018-02" db="EMBL/GenBank/DDBJ databases">
        <title>Rhizophora mucronata_Transcriptome.</title>
        <authorList>
            <person name="Meera S.P."/>
            <person name="Sreeshan A."/>
            <person name="Augustine A."/>
        </authorList>
    </citation>
    <scope>NUCLEOTIDE SEQUENCE</scope>
    <source>
        <tissue evidence="1">Leaf</tissue>
    </source>
</reference>
<sequence length="36" mass="4252">MALSIIQFRRKFYILIQKIVSMPQQLARSSVPVKFN</sequence>
<organism evidence="1">
    <name type="scientific">Rhizophora mucronata</name>
    <name type="common">Asiatic mangrove</name>
    <dbReference type="NCBI Taxonomy" id="61149"/>
    <lineage>
        <taxon>Eukaryota</taxon>
        <taxon>Viridiplantae</taxon>
        <taxon>Streptophyta</taxon>
        <taxon>Embryophyta</taxon>
        <taxon>Tracheophyta</taxon>
        <taxon>Spermatophyta</taxon>
        <taxon>Magnoliopsida</taxon>
        <taxon>eudicotyledons</taxon>
        <taxon>Gunneridae</taxon>
        <taxon>Pentapetalae</taxon>
        <taxon>rosids</taxon>
        <taxon>fabids</taxon>
        <taxon>Malpighiales</taxon>
        <taxon>Rhizophoraceae</taxon>
        <taxon>Rhizophora</taxon>
    </lineage>
</organism>
<protein>
    <submittedName>
        <fullName evidence="1">Uncharacterized protein</fullName>
    </submittedName>
</protein>
<evidence type="ECO:0000313" key="1">
    <source>
        <dbReference type="EMBL" id="MBX57243.1"/>
    </source>
</evidence>